<feature type="domain" description="Thioredoxin" evidence="16">
    <location>
        <begin position="593"/>
        <end position="737"/>
    </location>
</feature>
<dbReference type="EC" id="5.3.4.1" evidence="4 13"/>
<dbReference type="NCBIfam" id="TIGR01130">
    <property type="entry name" value="ER_PDI_fam"/>
    <property type="match status" value="1"/>
</dbReference>
<dbReference type="PANTHER" id="PTHR18929:SF210">
    <property type="entry name" value="PROTEIN DISULFIDE-ISOMERASE A4"/>
    <property type="match status" value="1"/>
</dbReference>
<feature type="disulfide bond" description="Redox-active" evidence="11">
    <location>
        <begin position="1123"/>
        <end position="1126"/>
    </location>
</feature>
<evidence type="ECO:0000256" key="12">
    <source>
        <dbReference type="RuleBase" id="RU004208"/>
    </source>
</evidence>
<feature type="transmembrane region" description="Helical" evidence="15">
    <location>
        <begin position="104"/>
        <end position="124"/>
    </location>
</feature>
<keyword evidence="15" id="KW-0812">Transmembrane</keyword>
<dbReference type="WBParaSite" id="Gr19_v10_g13252.t1">
    <property type="protein sequence ID" value="Gr19_v10_g13252.t1"/>
    <property type="gene ID" value="Gr19_v10_g13252"/>
</dbReference>
<feature type="compositionally biased region" description="Polar residues" evidence="14">
    <location>
        <begin position="417"/>
        <end position="440"/>
    </location>
</feature>
<dbReference type="PRINTS" id="PR00421">
    <property type="entry name" value="THIOREDOXIN"/>
</dbReference>
<dbReference type="Pfam" id="PF00085">
    <property type="entry name" value="Thioredoxin"/>
    <property type="match status" value="3"/>
</dbReference>
<evidence type="ECO:0000256" key="7">
    <source>
        <dbReference type="ARBA" id="ARBA00022824"/>
    </source>
</evidence>
<dbReference type="CDD" id="cd02961">
    <property type="entry name" value="PDI_a_family"/>
    <property type="match status" value="1"/>
</dbReference>
<dbReference type="SUPFAM" id="SSF52833">
    <property type="entry name" value="Thioredoxin-like"/>
    <property type="match status" value="5"/>
</dbReference>
<feature type="domain" description="Thioredoxin" evidence="16">
    <location>
        <begin position="740"/>
        <end position="855"/>
    </location>
</feature>
<dbReference type="GO" id="GO:0005788">
    <property type="term" value="C:endoplasmic reticulum lumen"/>
    <property type="evidence" value="ECO:0007669"/>
    <property type="project" value="UniProtKB-SubCell"/>
</dbReference>
<feature type="transmembrane region" description="Helical" evidence="15">
    <location>
        <begin position="186"/>
        <end position="208"/>
    </location>
</feature>
<feature type="region of interest" description="Disordered" evidence="14">
    <location>
        <begin position="417"/>
        <end position="484"/>
    </location>
</feature>
<evidence type="ECO:0000256" key="8">
    <source>
        <dbReference type="ARBA" id="ARBA00023157"/>
    </source>
</evidence>
<evidence type="ECO:0000256" key="2">
    <source>
        <dbReference type="ARBA" id="ARBA00004319"/>
    </source>
</evidence>
<dbReference type="InterPro" id="IPR005788">
    <property type="entry name" value="PDI_thioredoxin-like_dom"/>
</dbReference>
<dbReference type="GO" id="GO:0034976">
    <property type="term" value="P:response to endoplasmic reticulum stress"/>
    <property type="evidence" value="ECO:0007669"/>
    <property type="project" value="TreeGrafter"/>
</dbReference>
<evidence type="ECO:0000259" key="16">
    <source>
        <dbReference type="PROSITE" id="PS51352"/>
    </source>
</evidence>
<dbReference type="PROSITE" id="PS00194">
    <property type="entry name" value="THIOREDOXIN_1"/>
    <property type="match status" value="2"/>
</dbReference>
<feature type="transmembrane region" description="Helical" evidence="15">
    <location>
        <begin position="278"/>
        <end position="301"/>
    </location>
</feature>
<dbReference type="PROSITE" id="PS51352">
    <property type="entry name" value="THIOREDOXIN_2"/>
    <property type="match status" value="3"/>
</dbReference>
<keyword evidence="8 11" id="KW-1015">Disulfide bond</keyword>
<dbReference type="FunFam" id="3.40.30.10:FF:000017">
    <property type="entry name" value="Protein disulfide-isomerase A4"/>
    <property type="match status" value="2"/>
</dbReference>
<dbReference type="SUPFAM" id="SSF81321">
    <property type="entry name" value="Family A G protein-coupled receptor-like"/>
    <property type="match status" value="1"/>
</dbReference>
<dbReference type="Proteomes" id="UP000887572">
    <property type="component" value="Unplaced"/>
</dbReference>
<dbReference type="PANTHER" id="PTHR18929">
    <property type="entry name" value="PROTEIN DISULFIDE ISOMERASE"/>
    <property type="match status" value="1"/>
</dbReference>
<evidence type="ECO:0000256" key="5">
    <source>
        <dbReference type="ARBA" id="ARBA00022729"/>
    </source>
</evidence>
<evidence type="ECO:0000256" key="10">
    <source>
        <dbReference type="ARBA" id="ARBA00023284"/>
    </source>
</evidence>
<keyword evidence="6" id="KW-0677">Repeat</keyword>
<evidence type="ECO:0000313" key="17">
    <source>
        <dbReference type="Proteomes" id="UP000887572"/>
    </source>
</evidence>
<feature type="region of interest" description="Disordered" evidence="14">
    <location>
        <begin position="559"/>
        <end position="578"/>
    </location>
</feature>
<feature type="compositionally biased region" description="Low complexity" evidence="14">
    <location>
        <begin position="464"/>
        <end position="475"/>
    </location>
</feature>
<evidence type="ECO:0000256" key="11">
    <source>
        <dbReference type="PIRSR" id="PIRSR605792-51"/>
    </source>
</evidence>
<evidence type="ECO:0000256" key="6">
    <source>
        <dbReference type="ARBA" id="ARBA00022737"/>
    </source>
</evidence>
<evidence type="ECO:0000256" key="15">
    <source>
        <dbReference type="SAM" id="Phobius"/>
    </source>
</evidence>
<feature type="disulfide bond" description="Redox-active" evidence="11">
    <location>
        <begin position="778"/>
        <end position="781"/>
    </location>
</feature>
<proteinExistence type="inferred from homology"/>
<dbReference type="InterPro" id="IPR013766">
    <property type="entry name" value="Thioredoxin_domain"/>
</dbReference>
<keyword evidence="15" id="KW-0472">Membrane</keyword>
<keyword evidence="17" id="KW-1185">Reference proteome</keyword>
<dbReference type="GO" id="GO:0003756">
    <property type="term" value="F:protein disulfide isomerase activity"/>
    <property type="evidence" value="ECO:0007669"/>
    <property type="project" value="UniProtKB-EC"/>
</dbReference>
<dbReference type="InterPro" id="IPR005792">
    <property type="entry name" value="Prot_disulphide_isomerase"/>
</dbReference>
<dbReference type="CDD" id="cd14978">
    <property type="entry name" value="7tmA_FMRFamide_R-like"/>
    <property type="match status" value="1"/>
</dbReference>
<sequence>MEAAQLFEEILDNDGEQYDDSSHSDVNLPNTLNKTALGILMAQLNRFQQNPNAKFDNFPGPSAPAAKFPDSTMTPAFLRSITTNCTEILLRCDEKPLWESLMGYGFLVLFCFALIGNCINLLIYNSDQIRFFIAIRMLCTKLLMNTCMMVVMLPQALRVIRLWDIGGSTDTFYWTFWPYQAYLTNVFGFCAMWLTVLMTAECYIHIFFPSKSKTLCTKQTVWRTNFVILFTGLILASIYPLNRSVSLINRCNRTIVKINTSQNAVMGFFEKVHTLADLLFSILLPLTLLVFMTAMIVWRLWVWPSRHRRQLLANEKAQTQASSLLSAAAHHERKKRENHFAAEKRGVTRITLITCFIQLLTETPSMSVLIYVSIPCPTFCAYDDPPCPSNAASALSHPFQRGCGLRLGVTHSQMVTMTSKNNSPRNGSQLVQTTSDANGGSANGGVETVLTTAATPSTAHSKEQLQQQSGQSSKKSSTHSHHQQVADGVATLAKFANFSLAKRFLQQKLAGGECKASADFVEGENTTETTNSMETIPFSPVAGQHFSVASVKADNRPWSNSVNGRIEGTESSDSGKQSAMTKRSSISYHFIFIDLLPKVPSLSPPLNGANGDIGNSAEGDEDLRNELEEEFPLEDGVFVLKDSTFDSFIAKNPTALVEFYAPWCGHCKQLAPEYAKAAAELAQTVPLAKVDAAVETQLAERFKVQGYPTIKLWKEGQTEPTDFDGERDAQGIVHWLKIRIDPNYKPPPEEVLTLTLETFDDFVGDKPIVLVEFYAPWCGHCKQLAPEYEKAAKRLKTHGIPLAKVDATEEKKLSEAYAVQGFPTLKIFRNGRRFDYNGPREAEGIVSYMLNQAKPAANRLNSVKEAHKFMSSSDVTIIGFFPSESGALYEAFVDAAERTRDDFLVGYALDSSIAQHFDTKIDGGRVILFQPEIFHSEYEPKRRIFPKATATGEELSLPSSSIGKSGQETVQKNSQVAVYYNVDFSLAYRDGTQYWRKKVLGIANKYKKQKYHFAVADEEEFSQELNSVGLGTSGLEQNVIVFGVDGKKYPMDPEKYDENLEDNLVSFLKDIGQGKMKPFVKSQSVPKDDKNGSPVRTLVAENFAKIVNDEANDVLIEFYAPWCGHCNSFEPKYKQFAAKHNREERNLIVAKFDATENDVPEKYAVEGFPTIYFAPSGKKDKPIKYSGNRDLEDLTKFVKKHAVASFGKKNEREEL</sequence>
<feature type="compositionally biased region" description="Polar residues" evidence="14">
    <location>
        <begin position="449"/>
        <end position="459"/>
    </location>
</feature>
<dbReference type="AlphaFoldDB" id="A0A914H1D5"/>
<comment type="similarity">
    <text evidence="3 12">Belongs to the protein disulfide isomerase family.</text>
</comment>
<organism evidence="17 18">
    <name type="scientific">Globodera rostochiensis</name>
    <name type="common">Golden nematode worm</name>
    <name type="synonym">Heterodera rostochiensis</name>
    <dbReference type="NCBI Taxonomy" id="31243"/>
    <lineage>
        <taxon>Eukaryota</taxon>
        <taxon>Metazoa</taxon>
        <taxon>Ecdysozoa</taxon>
        <taxon>Nematoda</taxon>
        <taxon>Chromadorea</taxon>
        <taxon>Rhabditida</taxon>
        <taxon>Tylenchina</taxon>
        <taxon>Tylenchomorpha</taxon>
        <taxon>Tylenchoidea</taxon>
        <taxon>Heteroderidae</taxon>
        <taxon>Heteroderinae</taxon>
        <taxon>Globodera</taxon>
    </lineage>
</organism>
<dbReference type="GO" id="GO:0006457">
    <property type="term" value="P:protein folding"/>
    <property type="evidence" value="ECO:0007669"/>
    <property type="project" value="TreeGrafter"/>
</dbReference>
<dbReference type="NCBIfam" id="TIGR01126">
    <property type="entry name" value="pdi_dom"/>
    <property type="match status" value="3"/>
</dbReference>
<dbReference type="Gene3D" id="1.20.1070.10">
    <property type="entry name" value="Rhodopsin 7-helix transmembrane proteins"/>
    <property type="match status" value="1"/>
</dbReference>
<evidence type="ECO:0000256" key="9">
    <source>
        <dbReference type="ARBA" id="ARBA00023235"/>
    </source>
</evidence>
<keyword evidence="5" id="KW-0732">Signal</keyword>
<dbReference type="InterPro" id="IPR036249">
    <property type="entry name" value="Thioredoxin-like_sf"/>
</dbReference>
<evidence type="ECO:0000256" key="14">
    <source>
        <dbReference type="SAM" id="MobiDB-lite"/>
    </source>
</evidence>
<dbReference type="GO" id="GO:0009986">
    <property type="term" value="C:cell surface"/>
    <property type="evidence" value="ECO:0007669"/>
    <property type="project" value="TreeGrafter"/>
</dbReference>
<comment type="catalytic activity">
    <reaction evidence="1 13">
        <text>Catalyzes the rearrangement of -S-S- bonds in proteins.</text>
        <dbReference type="EC" id="5.3.4.1"/>
    </reaction>
</comment>
<evidence type="ECO:0000256" key="1">
    <source>
        <dbReference type="ARBA" id="ARBA00001182"/>
    </source>
</evidence>
<feature type="transmembrane region" description="Helical" evidence="15">
    <location>
        <begin position="350"/>
        <end position="372"/>
    </location>
</feature>
<dbReference type="CDD" id="cd02995">
    <property type="entry name" value="PDI_a_PDI_a'_C"/>
    <property type="match status" value="1"/>
</dbReference>
<feature type="transmembrane region" description="Helical" evidence="15">
    <location>
        <begin position="131"/>
        <end position="153"/>
    </location>
</feature>
<reference evidence="18" key="1">
    <citation type="submission" date="2022-11" db="UniProtKB">
        <authorList>
            <consortium name="WormBaseParasite"/>
        </authorList>
    </citation>
    <scope>IDENTIFICATION</scope>
</reference>
<keyword evidence="10 11" id="KW-0676">Redox-active center</keyword>
<evidence type="ECO:0000256" key="3">
    <source>
        <dbReference type="ARBA" id="ARBA00006347"/>
    </source>
</evidence>
<comment type="subcellular location">
    <subcellularLocation>
        <location evidence="2">Endoplasmic reticulum lumen</location>
    </subcellularLocation>
</comment>
<keyword evidence="7" id="KW-0256">Endoplasmic reticulum</keyword>
<name>A0A914H1D5_GLORO</name>
<protein>
    <recommendedName>
        <fullName evidence="4 13">Protein disulfide-isomerase</fullName>
        <ecNumber evidence="4 13">5.3.4.1</ecNumber>
    </recommendedName>
</protein>
<keyword evidence="9 13" id="KW-0413">Isomerase</keyword>
<feature type="transmembrane region" description="Helical" evidence="15">
    <location>
        <begin position="220"/>
        <end position="239"/>
    </location>
</feature>
<dbReference type="InterPro" id="IPR017937">
    <property type="entry name" value="Thioredoxin_CS"/>
</dbReference>
<accession>A0A914H1D5</accession>
<evidence type="ECO:0000256" key="13">
    <source>
        <dbReference type="RuleBase" id="RU361130"/>
    </source>
</evidence>
<keyword evidence="15" id="KW-1133">Transmembrane helix</keyword>
<feature type="domain" description="Thioredoxin" evidence="16">
    <location>
        <begin position="1071"/>
        <end position="1203"/>
    </location>
</feature>
<evidence type="ECO:0000313" key="18">
    <source>
        <dbReference type="WBParaSite" id="Gr19_v10_g13252.t1"/>
    </source>
</evidence>
<evidence type="ECO:0000256" key="4">
    <source>
        <dbReference type="ARBA" id="ARBA00012723"/>
    </source>
</evidence>
<dbReference type="Gene3D" id="3.40.30.10">
    <property type="entry name" value="Glutaredoxin"/>
    <property type="match status" value="5"/>
</dbReference>